<proteinExistence type="predicted"/>
<sequence>MFDGSEAILPSREGEDERDGLLGDPGGRGPDGSGDPDGVEDPDGDVGVGLVGGEVGVTGAVGSAGPVSSVGESRSSASAFPHCGQKRALPFTSIPQLGHNMPFILSVRNDRVQGRWWRCPAKKEFGGTWPLSYSPSDLETQGFCSEERLMHSQLLPNYIAVWKPQEAAGA</sequence>
<comment type="caution">
    <text evidence="2">The sequence shown here is derived from an EMBL/GenBank/DDBJ whole genome shotgun (WGS) entry which is preliminary data.</text>
</comment>
<name>A0A956SEN8_UNCEI</name>
<dbReference type="EMBL" id="JAGQHS010000056">
    <property type="protein sequence ID" value="MCA9756514.1"/>
    <property type="molecule type" value="Genomic_DNA"/>
</dbReference>
<reference evidence="2" key="2">
    <citation type="journal article" date="2021" name="Microbiome">
        <title>Successional dynamics and alternative stable states in a saline activated sludge microbial community over 9 years.</title>
        <authorList>
            <person name="Wang Y."/>
            <person name="Ye J."/>
            <person name="Ju F."/>
            <person name="Liu L."/>
            <person name="Boyd J.A."/>
            <person name="Deng Y."/>
            <person name="Parks D.H."/>
            <person name="Jiang X."/>
            <person name="Yin X."/>
            <person name="Woodcroft B.J."/>
            <person name="Tyson G.W."/>
            <person name="Hugenholtz P."/>
            <person name="Polz M.F."/>
            <person name="Zhang T."/>
        </authorList>
    </citation>
    <scope>NUCLEOTIDE SEQUENCE</scope>
    <source>
        <strain evidence="2">HKST-UBA02</strain>
    </source>
</reference>
<organism evidence="2 3">
    <name type="scientific">Eiseniibacteriota bacterium</name>
    <dbReference type="NCBI Taxonomy" id="2212470"/>
    <lineage>
        <taxon>Bacteria</taxon>
        <taxon>Candidatus Eiseniibacteriota</taxon>
    </lineage>
</organism>
<accession>A0A956SEN8</accession>
<evidence type="ECO:0000256" key="1">
    <source>
        <dbReference type="SAM" id="MobiDB-lite"/>
    </source>
</evidence>
<evidence type="ECO:0008006" key="4">
    <source>
        <dbReference type="Google" id="ProtNLM"/>
    </source>
</evidence>
<evidence type="ECO:0000313" key="2">
    <source>
        <dbReference type="EMBL" id="MCA9756514.1"/>
    </source>
</evidence>
<evidence type="ECO:0000313" key="3">
    <source>
        <dbReference type="Proteomes" id="UP000739538"/>
    </source>
</evidence>
<feature type="compositionally biased region" description="Basic and acidic residues" evidence="1">
    <location>
        <begin position="12"/>
        <end position="21"/>
    </location>
</feature>
<feature type="region of interest" description="Disordered" evidence="1">
    <location>
        <begin position="1"/>
        <end position="52"/>
    </location>
</feature>
<gene>
    <name evidence="2" type="ORF">KDA27_11985</name>
</gene>
<reference evidence="2" key="1">
    <citation type="submission" date="2020-04" db="EMBL/GenBank/DDBJ databases">
        <authorList>
            <person name="Zhang T."/>
        </authorList>
    </citation>
    <scope>NUCLEOTIDE SEQUENCE</scope>
    <source>
        <strain evidence="2">HKST-UBA02</strain>
    </source>
</reference>
<dbReference type="AlphaFoldDB" id="A0A956SEN8"/>
<dbReference type="Proteomes" id="UP000739538">
    <property type="component" value="Unassembled WGS sequence"/>
</dbReference>
<feature type="compositionally biased region" description="Gly residues" evidence="1">
    <location>
        <begin position="23"/>
        <end position="32"/>
    </location>
</feature>
<protein>
    <recommendedName>
        <fullName evidence="4">Collagen-like protein</fullName>
    </recommendedName>
</protein>